<gene>
    <name evidence="2" type="ORF">A3D67_01545</name>
</gene>
<keyword evidence="1" id="KW-0472">Membrane</keyword>
<dbReference type="EMBL" id="MHLN01000055">
    <property type="protein sequence ID" value="OGZ08928.1"/>
    <property type="molecule type" value="Genomic_DNA"/>
</dbReference>
<proteinExistence type="predicted"/>
<evidence type="ECO:0000256" key="1">
    <source>
        <dbReference type="SAM" id="Phobius"/>
    </source>
</evidence>
<name>A0A1G2D843_9BACT</name>
<evidence type="ECO:0000313" key="2">
    <source>
        <dbReference type="EMBL" id="OGZ08928.1"/>
    </source>
</evidence>
<reference evidence="2 3" key="1">
    <citation type="journal article" date="2016" name="Nat. Commun.">
        <title>Thousands of microbial genomes shed light on interconnected biogeochemical processes in an aquifer system.</title>
        <authorList>
            <person name="Anantharaman K."/>
            <person name="Brown C.T."/>
            <person name="Hug L.A."/>
            <person name="Sharon I."/>
            <person name="Castelle C.J."/>
            <person name="Probst A.J."/>
            <person name="Thomas B.C."/>
            <person name="Singh A."/>
            <person name="Wilkins M.J."/>
            <person name="Karaoz U."/>
            <person name="Brodie E.L."/>
            <person name="Williams K.H."/>
            <person name="Hubbard S.S."/>
            <person name="Banfield J.F."/>
        </authorList>
    </citation>
    <scope>NUCLEOTIDE SEQUENCE [LARGE SCALE GENOMIC DNA]</scope>
</reference>
<keyword evidence="1" id="KW-1133">Transmembrane helix</keyword>
<feature type="transmembrane region" description="Helical" evidence="1">
    <location>
        <begin position="24"/>
        <end position="50"/>
    </location>
</feature>
<accession>A0A1G2D843</accession>
<dbReference type="AlphaFoldDB" id="A0A1G2D843"/>
<protein>
    <submittedName>
        <fullName evidence="2">Uncharacterized protein</fullName>
    </submittedName>
</protein>
<sequence length="106" mass="12259">MQYFTHNLFPHFERDREKYEFHPYAAWGMLLCSFALSLILVGLFGGVLFLRIESGAFWSDDATSTPLPKDTIDRARLTRVADLYAARQKELLLRKRSPLQIPDPSL</sequence>
<dbReference type="Proteomes" id="UP000178099">
    <property type="component" value="Unassembled WGS sequence"/>
</dbReference>
<evidence type="ECO:0000313" key="3">
    <source>
        <dbReference type="Proteomes" id="UP000178099"/>
    </source>
</evidence>
<keyword evidence="1" id="KW-0812">Transmembrane</keyword>
<comment type="caution">
    <text evidence="2">The sequence shown here is derived from an EMBL/GenBank/DDBJ whole genome shotgun (WGS) entry which is preliminary data.</text>
</comment>
<organism evidence="2 3">
    <name type="scientific">Candidatus Lloydbacteria bacterium RIFCSPHIGHO2_02_FULL_51_22</name>
    <dbReference type="NCBI Taxonomy" id="1798663"/>
    <lineage>
        <taxon>Bacteria</taxon>
        <taxon>Candidatus Lloydiibacteriota</taxon>
    </lineage>
</organism>